<evidence type="ECO:0000256" key="7">
    <source>
        <dbReference type="ARBA" id="ARBA00023235"/>
    </source>
</evidence>
<dbReference type="InterPro" id="IPR035990">
    <property type="entry name" value="TIM_sf"/>
</dbReference>
<comment type="catalytic activity">
    <reaction evidence="8 9">
        <text>D-glyceraldehyde 3-phosphate = dihydroxyacetone phosphate</text>
        <dbReference type="Rhea" id="RHEA:18585"/>
        <dbReference type="ChEBI" id="CHEBI:57642"/>
        <dbReference type="ChEBI" id="CHEBI:59776"/>
        <dbReference type="EC" id="5.3.1.1"/>
    </reaction>
</comment>
<organism evidence="10 11">
    <name type="scientific">Azoarcus indigens</name>
    <dbReference type="NCBI Taxonomy" id="29545"/>
    <lineage>
        <taxon>Bacteria</taxon>
        <taxon>Pseudomonadati</taxon>
        <taxon>Pseudomonadota</taxon>
        <taxon>Betaproteobacteria</taxon>
        <taxon>Rhodocyclales</taxon>
        <taxon>Zoogloeaceae</taxon>
        <taxon>Azoarcus</taxon>
    </lineage>
</organism>
<dbReference type="GO" id="GO:0005829">
    <property type="term" value="C:cytosol"/>
    <property type="evidence" value="ECO:0007669"/>
    <property type="project" value="TreeGrafter"/>
</dbReference>
<dbReference type="InterPro" id="IPR020861">
    <property type="entry name" value="Triosephosphate_isomerase_AS"/>
</dbReference>
<name>A0A4R6EFI4_9RHOO</name>
<proteinExistence type="inferred from homology"/>
<feature type="binding site" evidence="8">
    <location>
        <position position="212"/>
    </location>
    <ligand>
        <name>substrate</name>
    </ligand>
</feature>
<feature type="binding site" evidence="8">
    <location>
        <begin position="233"/>
        <end position="234"/>
    </location>
    <ligand>
        <name>substrate</name>
    </ligand>
</feature>
<dbReference type="OrthoDB" id="9809429at2"/>
<dbReference type="EMBL" id="SNVV01000001">
    <property type="protein sequence ID" value="TDN57040.1"/>
    <property type="molecule type" value="Genomic_DNA"/>
</dbReference>
<dbReference type="Pfam" id="PF00121">
    <property type="entry name" value="TIM"/>
    <property type="match status" value="1"/>
</dbReference>
<dbReference type="PROSITE" id="PS00171">
    <property type="entry name" value="TIM_1"/>
    <property type="match status" value="1"/>
</dbReference>
<dbReference type="FunFam" id="3.20.20.70:FF:000016">
    <property type="entry name" value="Triosephosphate isomerase"/>
    <property type="match status" value="1"/>
</dbReference>
<evidence type="ECO:0000256" key="9">
    <source>
        <dbReference type="RuleBase" id="RU363013"/>
    </source>
</evidence>
<comment type="function">
    <text evidence="8">Involved in the gluconeogenesis. Catalyzes stereospecifically the conversion of dihydroxyacetone phosphate (DHAP) to D-glyceraldehyde-3-phosphate (G3P).</text>
</comment>
<feature type="active site" description="Electrophile" evidence="8">
    <location>
        <position position="96"/>
    </location>
</feature>
<evidence type="ECO:0000256" key="3">
    <source>
        <dbReference type="ARBA" id="ARBA00007422"/>
    </source>
</evidence>
<dbReference type="InterPro" id="IPR000652">
    <property type="entry name" value="Triosephosphate_isomerase"/>
</dbReference>
<keyword evidence="7 8" id="KW-0413">Isomerase</keyword>
<evidence type="ECO:0000256" key="5">
    <source>
        <dbReference type="ARBA" id="ARBA00022490"/>
    </source>
</evidence>
<keyword evidence="5 8" id="KW-0963">Cytoplasm</keyword>
<sequence>MDVSTKLVVGNWKMNGSLAGNAELLGEVTKSAGLGCEVAVCAPFPYLMQVLQILPPRSGIALGAQNVSEFDDGAYTGEVSARMLSDLGCSYVIVGHSERRSLFHEDDGTVGRKTRAALRAGLLPIVCVGETSAERNDGITLEVVTRQLDAVAAEIDGLDVDQIVLAYEPIWAIGSGLTATAEQVGEVHASIRTWTQRVFGSEVTTKILYGGSVKPGNAAELFAVPNVDGGLIGGASLVARDFLAICHAAAGD</sequence>
<evidence type="ECO:0000313" key="10">
    <source>
        <dbReference type="EMBL" id="TDN57040.1"/>
    </source>
</evidence>
<dbReference type="PROSITE" id="PS51440">
    <property type="entry name" value="TIM_2"/>
    <property type="match status" value="1"/>
</dbReference>
<evidence type="ECO:0000256" key="2">
    <source>
        <dbReference type="ARBA" id="ARBA00004939"/>
    </source>
</evidence>
<dbReference type="Proteomes" id="UP000295129">
    <property type="component" value="Unassembled WGS sequence"/>
</dbReference>
<comment type="pathway">
    <text evidence="1 8 9">Carbohydrate degradation; glycolysis; D-glyceraldehyde 3-phosphate from glycerone phosphate: step 1/1.</text>
</comment>
<accession>A0A4R6EFI4</accession>
<evidence type="ECO:0000256" key="1">
    <source>
        <dbReference type="ARBA" id="ARBA00004680"/>
    </source>
</evidence>
<comment type="pathway">
    <text evidence="8 9">Carbohydrate biosynthesis; gluconeogenesis.</text>
</comment>
<comment type="subunit">
    <text evidence="8 9">Homodimer.</text>
</comment>
<dbReference type="GO" id="GO:0006096">
    <property type="term" value="P:glycolytic process"/>
    <property type="evidence" value="ECO:0007669"/>
    <property type="project" value="UniProtKB-UniRule"/>
</dbReference>
<dbReference type="UniPathway" id="UPA00109">
    <property type="reaction ID" value="UER00189"/>
</dbReference>
<dbReference type="CDD" id="cd00311">
    <property type="entry name" value="TIM"/>
    <property type="match status" value="1"/>
</dbReference>
<dbReference type="UniPathway" id="UPA00138"/>
<dbReference type="InterPro" id="IPR013785">
    <property type="entry name" value="Aldolase_TIM"/>
</dbReference>
<comment type="similarity">
    <text evidence="3 8 9">Belongs to the triosephosphate isomerase family.</text>
</comment>
<reference evidence="10 11" key="1">
    <citation type="submission" date="2019-03" db="EMBL/GenBank/DDBJ databases">
        <title>Genomic Encyclopedia of Type Strains, Phase IV (KMG-IV): sequencing the most valuable type-strain genomes for metagenomic binning, comparative biology and taxonomic classification.</title>
        <authorList>
            <person name="Goeker M."/>
        </authorList>
    </citation>
    <scope>NUCLEOTIDE SEQUENCE [LARGE SCALE GENOMIC DNA]</scope>
    <source>
        <strain evidence="10 11">DSM 12121</strain>
    </source>
</reference>
<comment type="pathway">
    <text evidence="2">Carbohydrate metabolism; erythritol degradation.</text>
</comment>
<dbReference type="GO" id="GO:0006094">
    <property type="term" value="P:gluconeogenesis"/>
    <property type="evidence" value="ECO:0007669"/>
    <property type="project" value="UniProtKB-UniRule"/>
</dbReference>
<dbReference type="PANTHER" id="PTHR21139:SF42">
    <property type="entry name" value="TRIOSEPHOSPHATE ISOMERASE"/>
    <property type="match status" value="1"/>
</dbReference>
<dbReference type="EC" id="5.3.1.1" evidence="8 9"/>
<feature type="binding site" evidence="8">
    <location>
        <position position="174"/>
    </location>
    <ligand>
        <name>substrate</name>
    </ligand>
</feature>
<gene>
    <name evidence="8" type="primary">tpiA</name>
    <name evidence="10" type="ORF">C7389_101423</name>
</gene>
<evidence type="ECO:0000256" key="6">
    <source>
        <dbReference type="ARBA" id="ARBA00023152"/>
    </source>
</evidence>
<keyword evidence="11" id="KW-1185">Reference proteome</keyword>
<dbReference type="PANTHER" id="PTHR21139">
    <property type="entry name" value="TRIOSEPHOSPHATE ISOMERASE"/>
    <property type="match status" value="1"/>
</dbReference>
<dbReference type="NCBIfam" id="TIGR00419">
    <property type="entry name" value="tim"/>
    <property type="match status" value="1"/>
</dbReference>
<dbReference type="HAMAP" id="MF_00147_B">
    <property type="entry name" value="TIM_B"/>
    <property type="match status" value="1"/>
</dbReference>
<dbReference type="SUPFAM" id="SSF51351">
    <property type="entry name" value="Triosephosphate isomerase (TIM)"/>
    <property type="match status" value="1"/>
</dbReference>
<dbReference type="Gene3D" id="3.20.20.70">
    <property type="entry name" value="Aldolase class I"/>
    <property type="match status" value="1"/>
</dbReference>
<evidence type="ECO:0000256" key="4">
    <source>
        <dbReference type="ARBA" id="ARBA00022432"/>
    </source>
</evidence>
<dbReference type="AlphaFoldDB" id="A0A4R6EFI4"/>
<keyword evidence="4 8" id="KW-0312">Gluconeogenesis</keyword>
<feature type="active site" description="Proton acceptor" evidence="8">
    <location>
        <position position="168"/>
    </location>
</feature>
<comment type="subcellular location">
    <subcellularLocation>
        <location evidence="8 9">Cytoplasm</location>
    </subcellularLocation>
</comment>
<dbReference type="GO" id="GO:0046166">
    <property type="term" value="P:glyceraldehyde-3-phosphate biosynthetic process"/>
    <property type="evidence" value="ECO:0007669"/>
    <property type="project" value="TreeGrafter"/>
</dbReference>
<keyword evidence="6 8" id="KW-0324">Glycolysis</keyword>
<dbReference type="InterPro" id="IPR022896">
    <property type="entry name" value="TrioseP_Isoase_bac/euk"/>
</dbReference>
<evidence type="ECO:0000313" key="11">
    <source>
        <dbReference type="Proteomes" id="UP000295129"/>
    </source>
</evidence>
<evidence type="ECO:0000256" key="8">
    <source>
        <dbReference type="HAMAP-Rule" id="MF_00147"/>
    </source>
</evidence>
<dbReference type="GO" id="GO:0004807">
    <property type="term" value="F:triose-phosphate isomerase activity"/>
    <property type="evidence" value="ECO:0007669"/>
    <property type="project" value="UniProtKB-UniRule"/>
</dbReference>
<dbReference type="GO" id="GO:0019563">
    <property type="term" value="P:glycerol catabolic process"/>
    <property type="evidence" value="ECO:0007669"/>
    <property type="project" value="TreeGrafter"/>
</dbReference>
<protein>
    <recommendedName>
        <fullName evidence="8 9">Triosephosphate isomerase</fullName>
        <shortName evidence="8">TIM</shortName>
        <shortName evidence="8">TPI</shortName>
        <ecNumber evidence="8 9">5.3.1.1</ecNumber>
    </recommendedName>
    <alternativeName>
        <fullName evidence="8">Triose-phosphate isomerase</fullName>
    </alternativeName>
</protein>
<feature type="binding site" evidence="8">
    <location>
        <begin position="11"/>
        <end position="13"/>
    </location>
    <ligand>
        <name>substrate</name>
    </ligand>
</feature>
<comment type="caution">
    <text evidence="10">The sequence shown here is derived from an EMBL/GenBank/DDBJ whole genome shotgun (WGS) entry which is preliminary data.</text>
</comment>